<keyword evidence="2" id="KW-1185">Reference proteome</keyword>
<name>A0A873WAU8_9CAUD</name>
<accession>A0A873WAU8</accession>
<dbReference type="Gene3D" id="3.90.215.10">
    <property type="entry name" value="Gamma Fibrinogen, chain A, domain 1"/>
    <property type="match status" value="1"/>
</dbReference>
<dbReference type="NCBIfam" id="NF040941">
    <property type="entry name" value="GGGWT_bact"/>
    <property type="match status" value="1"/>
</dbReference>
<dbReference type="GeneID" id="77945454"/>
<sequence length="311" mass="33723">MSELNAGKLRATSGVVFPTFDNSNRPSSPEIGQTIFNSEEENAQLWDGSEWIDLGSGGRKDGSSPDKAALSAAAILLEVPGAPDGVYWIDLPQIGPTQVYCIMNTAYDGGGWMMAMKATRGSTFTYFSNYWTDNTTTLNPSQANINDGDAKFQTFNYFAARDLLAVWPDLNPNSGCISVSRGHIWLQNAFNGGVRTTLPSFFSTVDELFIGDAAQFCGVGQFSQQKDVRFYGFNYKATGAREADSRCRWGFGWNENGGGLYPNANEASPDVAGGIGLIHRGGAQYSAGDYIGCCQNVTGFNRTARVEVYVR</sequence>
<evidence type="ECO:0000313" key="2">
    <source>
        <dbReference type="Proteomes" id="UP000662754"/>
    </source>
</evidence>
<dbReference type="InterPro" id="IPR036056">
    <property type="entry name" value="Fibrinogen-like_C"/>
</dbReference>
<dbReference type="KEGG" id="vg:77945454"/>
<evidence type="ECO:0008006" key="3">
    <source>
        <dbReference type="Google" id="ProtNLM"/>
    </source>
</evidence>
<dbReference type="Proteomes" id="UP000662754">
    <property type="component" value="Segment"/>
</dbReference>
<dbReference type="RefSeq" id="YP_010669284.1">
    <property type="nucleotide sequence ID" value="NC_070960.1"/>
</dbReference>
<dbReference type="SUPFAM" id="SSF56496">
    <property type="entry name" value="Fibrinogen C-terminal domain-like"/>
    <property type="match status" value="1"/>
</dbReference>
<protein>
    <recommendedName>
        <fullName evidence="3">Fibrinogen C-terminal domain-containing protein</fullName>
    </recommendedName>
</protein>
<organism evidence="1 2">
    <name type="scientific">Synechococcus phage S-H9-2</name>
    <dbReference type="NCBI Taxonomy" id="2783669"/>
    <lineage>
        <taxon>Viruses</taxon>
        <taxon>Duplodnaviria</taxon>
        <taxon>Heunggongvirae</taxon>
        <taxon>Uroviricota</taxon>
        <taxon>Caudoviricetes</taxon>
        <taxon>Pantevenvirales</taxon>
        <taxon>Kyanoviridae</taxon>
        <taxon>Yushanluvirus</taxon>
        <taxon>Yushanluvirus satich</taxon>
    </lineage>
</organism>
<evidence type="ECO:0000313" key="1">
    <source>
        <dbReference type="EMBL" id="QPB08299.1"/>
    </source>
</evidence>
<reference evidence="1" key="1">
    <citation type="submission" date="2020-10" db="EMBL/GenBank/DDBJ databases">
        <title>The Isolation and Genome Sequence of a Novel Cyanophage S-H9-2 from the Yellow Sea, China.</title>
        <authorList>
            <person name="Jiang T."/>
            <person name="Luo L."/>
        </authorList>
    </citation>
    <scope>NUCLEOTIDE SEQUENCE</scope>
</reference>
<dbReference type="EMBL" id="MW147367">
    <property type="protein sequence ID" value="QPB08299.1"/>
    <property type="molecule type" value="Genomic_DNA"/>
</dbReference>
<dbReference type="InterPro" id="IPR014716">
    <property type="entry name" value="Fibrinogen_a/b/g_C_1"/>
</dbReference>
<proteinExistence type="predicted"/>